<feature type="domain" description="Damage-control phosphatase ARMT1-like metal-binding" evidence="17">
    <location>
        <begin position="445"/>
        <end position="561"/>
    </location>
</feature>
<dbReference type="InterPro" id="IPR002791">
    <property type="entry name" value="ARMT1-like_metal-bd"/>
</dbReference>
<gene>
    <name evidence="18" type="ORF">g.23709</name>
</gene>
<evidence type="ECO:0000256" key="8">
    <source>
        <dbReference type="ARBA" id="ARBA00022723"/>
    </source>
</evidence>
<dbReference type="GO" id="GO:0016791">
    <property type="term" value="F:phosphatase activity"/>
    <property type="evidence" value="ECO:0007669"/>
    <property type="project" value="TreeGrafter"/>
</dbReference>
<dbReference type="PANTHER" id="PTHR12260">
    <property type="entry name" value="DAMAGE-CONTROL PHOSPHATASE ARMT1"/>
    <property type="match status" value="1"/>
</dbReference>
<keyword evidence="9" id="KW-0378">Hydrolase</keyword>
<evidence type="ECO:0000256" key="14">
    <source>
        <dbReference type="ARBA" id="ARBA00045980"/>
    </source>
</evidence>
<protein>
    <recommendedName>
        <fullName evidence="6">Damage-control phosphatase ARMT1</fullName>
    </recommendedName>
    <alternativeName>
        <fullName evidence="13">Acidic residue methyltransferase 1</fullName>
    </alternativeName>
    <alternativeName>
        <fullName evidence="11">Protein-glutamate O-methyltransferase</fullName>
    </alternativeName>
    <alternativeName>
        <fullName evidence="12">Sugar phosphate phosphatase ARMT1</fullName>
    </alternativeName>
</protein>
<feature type="signal peptide" evidence="16">
    <location>
        <begin position="1"/>
        <end position="24"/>
    </location>
</feature>
<keyword evidence="7" id="KW-0533">Nickel</keyword>
<evidence type="ECO:0000259" key="17">
    <source>
        <dbReference type="Pfam" id="PF01937"/>
    </source>
</evidence>
<evidence type="ECO:0000256" key="15">
    <source>
        <dbReference type="ARBA" id="ARBA00048809"/>
    </source>
</evidence>
<comment type="cofactor">
    <cofactor evidence="3">
        <name>Mn(2+)</name>
        <dbReference type="ChEBI" id="CHEBI:29035"/>
    </cofactor>
</comment>
<accession>A0A1B6H6D4</accession>
<name>A0A1B6H6D4_9HEMI</name>
<sequence length="609" mass="70203">MVHMCIFLRSVTIVILFAVEETQSKVATDIQDITPPWDVPLSAKYMRSFAYPTIKDRLPVILTKVIDGLSRDKDAIAAEYGEEGREDVKRVISCLSQLKNEMITDKYFTQLVCGDDASKWNVYWRNKTENGTMVSWYSTEWLYAETYFYRRIKEAFLLSKKLADYDPFHKQKSDCLEEALKSMDMLAKYLLKEIETHDIRWDTMNNAFQRMLKQSLWANKVDLSLSVGNHIDIGSDPLKVVDDLDDCVLVDQSKEVWVEISKSSIVKDLIIDIVLDNAGLEVMVDMCLADYLTTMYNAARVRFHCKAIPWYVSDVMEKDFLQAIERLSNHTSACQQLAAKWKDYLEQGKWTLHSELYWTLPFSYSDMKEQDPHLYSILSESSIIIFKGDLNYRKLLGDINWKYDTPFHSSLRGFNPAPIVAIRTAKADLISGLDLYVVKVAQAKKKDFLQAIERLSNHTSACQQLAAKWKDYLEQGKWTLHSELYWTLPFSYSDMKEQDPHLYSILSESSIIIFKGDLNYRKLLGDINWKYDTPFHSSLRGFNPAPIVAIRTAKADLISGLDLYVVKVAQAKKKDWLLTGDFGVIQFDGTNSKNNLENEVSSEIKRLIS</sequence>
<dbReference type="InterPro" id="IPR036075">
    <property type="entry name" value="ARMT-1-like_metal-bd_sf"/>
</dbReference>
<keyword evidence="10" id="KW-0464">Manganese</keyword>
<dbReference type="AlphaFoldDB" id="A0A1B6H6D4"/>
<evidence type="ECO:0000256" key="11">
    <source>
        <dbReference type="ARBA" id="ARBA00030066"/>
    </source>
</evidence>
<feature type="domain" description="Damage-control phosphatase ARMT1-like metal-binding" evidence="17">
    <location>
        <begin position="53"/>
        <end position="433"/>
    </location>
</feature>
<dbReference type="SUPFAM" id="SSF111321">
    <property type="entry name" value="AF1104-like"/>
    <property type="match status" value="2"/>
</dbReference>
<evidence type="ECO:0000256" key="16">
    <source>
        <dbReference type="SAM" id="SignalP"/>
    </source>
</evidence>
<evidence type="ECO:0000256" key="3">
    <source>
        <dbReference type="ARBA" id="ARBA00001936"/>
    </source>
</evidence>
<comment type="catalytic activity">
    <reaction evidence="15">
        <text>beta-D-fructose 6-phosphate = dihydroxyacetone + D-glyceraldehyde 3-phosphate</text>
        <dbReference type="Rhea" id="RHEA:28002"/>
        <dbReference type="ChEBI" id="CHEBI:16016"/>
        <dbReference type="ChEBI" id="CHEBI:57634"/>
        <dbReference type="ChEBI" id="CHEBI:59776"/>
    </reaction>
</comment>
<comment type="catalytic activity">
    <reaction evidence="1">
        <text>L-glutamyl-[protein] + S-adenosyl-L-methionine = [protein]-L-glutamate 5-O-methyl ester + S-adenosyl-L-homocysteine</text>
        <dbReference type="Rhea" id="RHEA:24452"/>
        <dbReference type="Rhea" id="RHEA-COMP:10208"/>
        <dbReference type="Rhea" id="RHEA-COMP:10311"/>
        <dbReference type="ChEBI" id="CHEBI:29973"/>
        <dbReference type="ChEBI" id="CHEBI:57856"/>
        <dbReference type="ChEBI" id="CHEBI:59789"/>
        <dbReference type="ChEBI" id="CHEBI:82795"/>
    </reaction>
</comment>
<comment type="similarity">
    <text evidence="5">Belongs to the damage-control phosphatase family. Sugar phosphate phosphatase III subfamily.</text>
</comment>
<evidence type="ECO:0000256" key="10">
    <source>
        <dbReference type="ARBA" id="ARBA00023211"/>
    </source>
</evidence>
<evidence type="ECO:0000256" key="12">
    <source>
        <dbReference type="ARBA" id="ARBA00030842"/>
    </source>
</evidence>
<dbReference type="PANTHER" id="PTHR12260:SF6">
    <property type="entry name" value="DAMAGE-CONTROL PHOSPHATASE ARMT1"/>
    <property type="match status" value="1"/>
</dbReference>
<feature type="chain" id="PRO_5008584219" description="Damage-control phosphatase ARMT1" evidence="16">
    <location>
        <begin position="25"/>
        <end position="609"/>
    </location>
</feature>
<evidence type="ECO:0000256" key="4">
    <source>
        <dbReference type="ARBA" id="ARBA00001967"/>
    </source>
</evidence>
<comment type="catalytic activity">
    <reaction evidence="2">
        <text>beta-D-fructose 1-phosphate + H2O = D-fructose + phosphate</text>
        <dbReference type="Rhea" id="RHEA:35603"/>
        <dbReference type="ChEBI" id="CHEBI:15377"/>
        <dbReference type="ChEBI" id="CHEBI:37721"/>
        <dbReference type="ChEBI" id="CHEBI:43474"/>
        <dbReference type="ChEBI" id="CHEBI:138881"/>
    </reaction>
</comment>
<evidence type="ECO:0000256" key="7">
    <source>
        <dbReference type="ARBA" id="ARBA00022596"/>
    </source>
</evidence>
<evidence type="ECO:0000256" key="5">
    <source>
        <dbReference type="ARBA" id="ARBA00009519"/>
    </source>
</evidence>
<dbReference type="GO" id="GO:0005634">
    <property type="term" value="C:nucleus"/>
    <property type="evidence" value="ECO:0007669"/>
    <property type="project" value="TreeGrafter"/>
</dbReference>
<organism evidence="18">
    <name type="scientific">Homalodisca liturata</name>
    <dbReference type="NCBI Taxonomy" id="320908"/>
    <lineage>
        <taxon>Eukaryota</taxon>
        <taxon>Metazoa</taxon>
        <taxon>Ecdysozoa</taxon>
        <taxon>Arthropoda</taxon>
        <taxon>Hexapoda</taxon>
        <taxon>Insecta</taxon>
        <taxon>Pterygota</taxon>
        <taxon>Neoptera</taxon>
        <taxon>Paraneoptera</taxon>
        <taxon>Hemiptera</taxon>
        <taxon>Auchenorrhyncha</taxon>
        <taxon>Membracoidea</taxon>
        <taxon>Cicadellidae</taxon>
        <taxon>Cicadellinae</taxon>
        <taxon>Proconiini</taxon>
        <taxon>Homalodisca</taxon>
    </lineage>
</organism>
<dbReference type="GO" id="GO:0046872">
    <property type="term" value="F:metal ion binding"/>
    <property type="evidence" value="ECO:0007669"/>
    <property type="project" value="UniProtKB-KW"/>
</dbReference>
<dbReference type="Gene3D" id="3.40.50.10880">
    <property type="entry name" value="Uncharacterised protein PF01937, DUF89, domain 3"/>
    <property type="match status" value="1"/>
</dbReference>
<dbReference type="GO" id="GO:0006974">
    <property type="term" value="P:DNA damage response"/>
    <property type="evidence" value="ECO:0007669"/>
    <property type="project" value="TreeGrafter"/>
</dbReference>
<keyword evidence="16" id="KW-0732">Signal</keyword>
<comment type="function">
    <text evidence="14">Metal-dependent phosphatase that shows phosphatase activity against several substrates, including fructose-1-phosphate and fructose-6-phosphate. Its preference for fructose-1-phosphate, a strong glycating agent that causes DNA damage rather than a canonical yeast metabolite, suggests a damage-control function in hexose phosphate metabolism. Has also been shown to have O-methyltransferase activity that methylates glutamate residues of target proteins to form gamma-glutamyl methyl ester residues. Possibly methylates PCNA, suggesting it is involved in the DNA damage response.</text>
</comment>
<proteinExistence type="inferred from homology"/>
<keyword evidence="8" id="KW-0479">Metal-binding</keyword>
<dbReference type="GO" id="GO:0030643">
    <property type="term" value="P:intracellular phosphate ion homeostasis"/>
    <property type="evidence" value="ECO:0007669"/>
    <property type="project" value="UniProtKB-ARBA"/>
</dbReference>
<evidence type="ECO:0000313" key="18">
    <source>
        <dbReference type="EMBL" id="JAS70275.1"/>
    </source>
</evidence>
<dbReference type="Pfam" id="PF01937">
    <property type="entry name" value="ARMT1-like_dom"/>
    <property type="match status" value="2"/>
</dbReference>
<evidence type="ECO:0000256" key="13">
    <source>
        <dbReference type="ARBA" id="ARBA00032801"/>
    </source>
</evidence>
<dbReference type="GO" id="GO:0016462">
    <property type="term" value="F:pyrophosphatase activity"/>
    <property type="evidence" value="ECO:0007669"/>
    <property type="project" value="UniProtKB-ARBA"/>
</dbReference>
<evidence type="ECO:0000256" key="9">
    <source>
        <dbReference type="ARBA" id="ARBA00022801"/>
    </source>
</evidence>
<evidence type="ECO:0000256" key="2">
    <source>
        <dbReference type="ARBA" id="ARBA00001326"/>
    </source>
</evidence>
<dbReference type="Gene3D" id="1.20.930.60">
    <property type="match status" value="1"/>
</dbReference>
<dbReference type="EMBL" id="GECU01037431">
    <property type="protein sequence ID" value="JAS70275.1"/>
    <property type="molecule type" value="Transcribed_RNA"/>
</dbReference>
<reference evidence="18" key="1">
    <citation type="submission" date="2015-11" db="EMBL/GenBank/DDBJ databases">
        <title>De novo transcriptome assembly of four potential Pierce s Disease insect vectors from Arizona vineyards.</title>
        <authorList>
            <person name="Tassone E.E."/>
        </authorList>
    </citation>
    <scope>NUCLEOTIDE SEQUENCE</scope>
</reference>
<comment type="cofactor">
    <cofactor evidence="4">
        <name>Ni(2+)</name>
        <dbReference type="ChEBI" id="CHEBI:49786"/>
    </cofactor>
</comment>
<dbReference type="InterPro" id="IPR039763">
    <property type="entry name" value="ARMT1"/>
</dbReference>
<dbReference type="FunFam" id="3.40.50.10880:FF:000005">
    <property type="entry name" value="DUF89-domain-containing protein"/>
    <property type="match status" value="2"/>
</dbReference>
<evidence type="ECO:0000256" key="6">
    <source>
        <dbReference type="ARBA" id="ARBA00017414"/>
    </source>
</evidence>
<evidence type="ECO:0000256" key="1">
    <source>
        <dbReference type="ARBA" id="ARBA00000807"/>
    </source>
</evidence>